<evidence type="ECO:0000313" key="1">
    <source>
        <dbReference type="EMBL" id="RHZ46390.1"/>
    </source>
</evidence>
<dbReference type="AlphaFoldDB" id="A0A397GE83"/>
<protein>
    <submittedName>
        <fullName evidence="1">Uncharacterized protein</fullName>
    </submittedName>
</protein>
<sequence length="66" mass="7329">MCHRHANTIVVAKVVGTDEIDNSTKSTQMKTKNSFIFSLKNGNIQNSILNRVKDQSGVLLYCNSES</sequence>
<keyword evidence="2" id="KW-1185">Reference proteome</keyword>
<dbReference type="OrthoDB" id="2307202at2759"/>
<accession>A0A397GE83</accession>
<name>A0A397GE83_9GLOM</name>
<evidence type="ECO:0000313" key="2">
    <source>
        <dbReference type="Proteomes" id="UP000266861"/>
    </source>
</evidence>
<dbReference type="EMBL" id="PQFF01000517">
    <property type="protein sequence ID" value="RHZ46390.1"/>
    <property type="molecule type" value="Genomic_DNA"/>
</dbReference>
<comment type="caution">
    <text evidence="1">The sequence shown here is derived from an EMBL/GenBank/DDBJ whole genome shotgun (WGS) entry which is preliminary data.</text>
</comment>
<gene>
    <name evidence="1" type="ORF">Glove_623g5</name>
</gene>
<dbReference type="Proteomes" id="UP000266861">
    <property type="component" value="Unassembled WGS sequence"/>
</dbReference>
<reference evidence="1 2" key="1">
    <citation type="submission" date="2018-08" db="EMBL/GenBank/DDBJ databases">
        <title>Genome and evolution of the arbuscular mycorrhizal fungus Diversispora epigaea (formerly Glomus versiforme) and its bacterial endosymbionts.</title>
        <authorList>
            <person name="Sun X."/>
            <person name="Fei Z."/>
            <person name="Harrison M."/>
        </authorList>
    </citation>
    <scope>NUCLEOTIDE SEQUENCE [LARGE SCALE GENOMIC DNA]</scope>
    <source>
        <strain evidence="1 2">IT104</strain>
    </source>
</reference>
<proteinExistence type="predicted"/>
<organism evidence="1 2">
    <name type="scientific">Diversispora epigaea</name>
    <dbReference type="NCBI Taxonomy" id="1348612"/>
    <lineage>
        <taxon>Eukaryota</taxon>
        <taxon>Fungi</taxon>
        <taxon>Fungi incertae sedis</taxon>
        <taxon>Mucoromycota</taxon>
        <taxon>Glomeromycotina</taxon>
        <taxon>Glomeromycetes</taxon>
        <taxon>Diversisporales</taxon>
        <taxon>Diversisporaceae</taxon>
        <taxon>Diversispora</taxon>
    </lineage>
</organism>